<evidence type="ECO:0000313" key="2">
    <source>
        <dbReference type="Proteomes" id="UP000784294"/>
    </source>
</evidence>
<name>A0A3S5AMH7_9PLAT</name>
<comment type="caution">
    <text evidence="1">The sequence shown here is derived from an EMBL/GenBank/DDBJ whole genome shotgun (WGS) entry which is preliminary data.</text>
</comment>
<keyword evidence="2" id="KW-1185">Reference proteome</keyword>
<dbReference type="AlphaFoldDB" id="A0A3S5AMH7"/>
<dbReference type="EMBL" id="CAAALY010087444">
    <property type="protein sequence ID" value="VEL27466.1"/>
    <property type="molecule type" value="Genomic_DNA"/>
</dbReference>
<protein>
    <submittedName>
        <fullName evidence="1">Uncharacterized protein</fullName>
    </submittedName>
</protein>
<reference evidence="1" key="1">
    <citation type="submission" date="2018-11" db="EMBL/GenBank/DDBJ databases">
        <authorList>
            <consortium name="Pathogen Informatics"/>
        </authorList>
    </citation>
    <scope>NUCLEOTIDE SEQUENCE</scope>
</reference>
<feature type="non-terminal residue" evidence="1">
    <location>
        <position position="1"/>
    </location>
</feature>
<proteinExistence type="predicted"/>
<gene>
    <name evidence="1" type="ORF">PXEA_LOCUS20906</name>
</gene>
<organism evidence="1 2">
    <name type="scientific">Protopolystoma xenopodis</name>
    <dbReference type="NCBI Taxonomy" id="117903"/>
    <lineage>
        <taxon>Eukaryota</taxon>
        <taxon>Metazoa</taxon>
        <taxon>Spiralia</taxon>
        <taxon>Lophotrochozoa</taxon>
        <taxon>Platyhelminthes</taxon>
        <taxon>Monogenea</taxon>
        <taxon>Polyopisthocotylea</taxon>
        <taxon>Polystomatidea</taxon>
        <taxon>Polystomatidae</taxon>
        <taxon>Protopolystoma</taxon>
    </lineage>
</organism>
<dbReference type="Proteomes" id="UP000784294">
    <property type="component" value="Unassembled WGS sequence"/>
</dbReference>
<evidence type="ECO:0000313" key="1">
    <source>
        <dbReference type="EMBL" id="VEL27466.1"/>
    </source>
</evidence>
<accession>A0A3S5AMH7</accession>
<sequence length="111" mass="12128">MYGTLSCPKENVHYQIDEPNAGIGVLAGPGRCLVAEFRYSGRYLLKRLDGKQTLSTCKRACSELAECLSFDYYLLRSSGGHMHRSGKLGALVRANASGQVACILNRVDPTM</sequence>